<protein>
    <submittedName>
        <fullName evidence="2">Uncharacterized protein</fullName>
    </submittedName>
</protein>
<evidence type="ECO:0000313" key="2">
    <source>
        <dbReference type="EMBL" id="CAB9502987.1"/>
    </source>
</evidence>
<reference evidence="2" key="1">
    <citation type="submission" date="2020-06" db="EMBL/GenBank/DDBJ databases">
        <authorList>
            <consortium name="Plant Systems Biology data submission"/>
        </authorList>
    </citation>
    <scope>NUCLEOTIDE SEQUENCE</scope>
    <source>
        <strain evidence="2">D6</strain>
    </source>
</reference>
<keyword evidence="3" id="KW-1185">Reference proteome</keyword>
<evidence type="ECO:0000256" key="1">
    <source>
        <dbReference type="SAM" id="MobiDB-lite"/>
    </source>
</evidence>
<proteinExistence type="predicted"/>
<gene>
    <name evidence="2" type="ORF">SEMRO_152_G069560.1</name>
</gene>
<dbReference type="EMBL" id="CAICTM010000151">
    <property type="protein sequence ID" value="CAB9502987.1"/>
    <property type="molecule type" value="Genomic_DNA"/>
</dbReference>
<feature type="compositionally biased region" description="Polar residues" evidence="1">
    <location>
        <begin position="1"/>
        <end position="11"/>
    </location>
</feature>
<dbReference type="AlphaFoldDB" id="A0A9N8DHT0"/>
<accession>A0A9N8DHT0</accession>
<evidence type="ECO:0000313" key="3">
    <source>
        <dbReference type="Proteomes" id="UP001153069"/>
    </source>
</evidence>
<comment type="caution">
    <text evidence="2">The sequence shown here is derived from an EMBL/GenBank/DDBJ whole genome shotgun (WGS) entry which is preliminary data.</text>
</comment>
<organism evidence="2 3">
    <name type="scientific">Seminavis robusta</name>
    <dbReference type="NCBI Taxonomy" id="568900"/>
    <lineage>
        <taxon>Eukaryota</taxon>
        <taxon>Sar</taxon>
        <taxon>Stramenopiles</taxon>
        <taxon>Ochrophyta</taxon>
        <taxon>Bacillariophyta</taxon>
        <taxon>Bacillariophyceae</taxon>
        <taxon>Bacillariophycidae</taxon>
        <taxon>Naviculales</taxon>
        <taxon>Naviculaceae</taxon>
        <taxon>Seminavis</taxon>
    </lineage>
</organism>
<name>A0A9N8DHT0_9STRA</name>
<sequence>MPPSATRTQFTIEDIDEYPPSPLEDLPTELPLTQLENEEHNDNASTDSDDNCIQEEAVLNCFFHVMDAFAKRKSYVGKMKNKSFAAPKGTAYRHVANIASTKTIEQRRVVTQLYLQDWRENRDEKAAADHLEKEYCTYPRYNWNYACTGEVGVYPTNCPNESFNRHGIKSVATDCTKNASLAAFLVHTAPRLLEEDANSRSDPCTIEIPRTASVFAVGVTGFVQEGHDIVELGKNEYGKPSSWLANISYKIGVPIDQARIRRVRASMEGDKEFFEQLCKSQGFVPTADMLADMMMRATTTVCHLEWKQGNIVGDCQDCVKHLGYSCPGAIFLRSKHNLLTCSLEILRKTDANARGDAAKAFSRGNSKRLYQSGLSRNTKRRCRSKMLHSFDGYLATLNHQQLTRLVLYLGLFKLDNKCPDPLHGKTSQGLLDMLQSFYDNPMGYRAMLLSRPKDSTRYTVVKELAGNLKQATTAFPGKENSKKKNV</sequence>
<feature type="region of interest" description="Disordered" evidence="1">
    <location>
        <begin position="1"/>
        <end position="28"/>
    </location>
</feature>
<dbReference type="Proteomes" id="UP001153069">
    <property type="component" value="Unassembled WGS sequence"/>
</dbReference>